<proteinExistence type="predicted"/>
<organism evidence="1 2">
    <name type="scientific">Liquorilactobacillus oeni DSM 19972</name>
    <dbReference type="NCBI Taxonomy" id="1423777"/>
    <lineage>
        <taxon>Bacteria</taxon>
        <taxon>Bacillati</taxon>
        <taxon>Bacillota</taxon>
        <taxon>Bacilli</taxon>
        <taxon>Lactobacillales</taxon>
        <taxon>Lactobacillaceae</taxon>
        <taxon>Liquorilactobacillus</taxon>
    </lineage>
</organism>
<evidence type="ECO:0000313" key="2">
    <source>
        <dbReference type="Proteomes" id="UP000051686"/>
    </source>
</evidence>
<evidence type="ECO:0000313" key="1">
    <source>
        <dbReference type="EMBL" id="KRL05892.1"/>
    </source>
</evidence>
<protein>
    <submittedName>
        <fullName evidence="1">Uncharacterized protein</fullName>
    </submittedName>
</protein>
<dbReference type="EMBL" id="AZEH01000020">
    <property type="protein sequence ID" value="KRL05892.1"/>
    <property type="molecule type" value="Genomic_DNA"/>
</dbReference>
<keyword evidence="2" id="KW-1185">Reference proteome</keyword>
<reference evidence="1 2" key="1">
    <citation type="journal article" date="2015" name="Genome Announc.">
        <title>Expanding the biotechnology potential of lactobacilli through comparative genomics of 213 strains and associated genera.</title>
        <authorList>
            <person name="Sun Z."/>
            <person name="Harris H.M."/>
            <person name="McCann A."/>
            <person name="Guo C."/>
            <person name="Argimon S."/>
            <person name="Zhang W."/>
            <person name="Yang X."/>
            <person name="Jeffery I.B."/>
            <person name="Cooney J.C."/>
            <person name="Kagawa T.F."/>
            <person name="Liu W."/>
            <person name="Song Y."/>
            <person name="Salvetti E."/>
            <person name="Wrobel A."/>
            <person name="Rasinkangas P."/>
            <person name="Parkhill J."/>
            <person name="Rea M.C."/>
            <person name="O'Sullivan O."/>
            <person name="Ritari J."/>
            <person name="Douillard F.P."/>
            <person name="Paul Ross R."/>
            <person name="Yang R."/>
            <person name="Briner A.E."/>
            <person name="Felis G.E."/>
            <person name="de Vos W.M."/>
            <person name="Barrangou R."/>
            <person name="Klaenhammer T.R."/>
            <person name="Caufield P.W."/>
            <person name="Cui Y."/>
            <person name="Zhang H."/>
            <person name="O'Toole P.W."/>
        </authorList>
    </citation>
    <scope>NUCLEOTIDE SEQUENCE [LARGE SCALE GENOMIC DNA]</scope>
    <source>
        <strain evidence="1 2">DSM 19972</strain>
    </source>
</reference>
<dbReference type="Proteomes" id="UP000051686">
    <property type="component" value="Unassembled WGS sequence"/>
</dbReference>
<gene>
    <name evidence="1" type="ORF">FD46_GL000652</name>
</gene>
<dbReference type="AlphaFoldDB" id="A0A0R1MIY1"/>
<accession>A0A0R1MIY1</accession>
<sequence>MEIAQEYQKLSQNISFGSVPLFSCFSMNDQQALNFDGSFFNKQYNHQAFVHL</sequence>
<name>A0A0R1MIY1_9LACO</name>
<comment type="caution">
    <text evidence="1">The sequence shown here is derived from an EMBL/GenBank/DDBJ whole genome shotgun (WGS) entry which is preliminary data.</text>
</comment>